<protein>
    <submittedName>
        <fullName evidence="4">LuxR family two component transcriptional regulator</fullName>
    </submittedName>
</protein>
<dbReference type="Pfam" id="PF00072">
    <property type="entry name" value="Response_reg"/>
    <property type="match status" value="1"/>
</dbReference>
<keyword evidence="1" id="KW-0238">DNA-binding</keyword>
<keyword evidence="5" id="KW-1185">Reference proteome</keyword>
<dbReference type="GO" id="GO:0003677">
    <property type="term" value="F:DNA binding"/>
    <property type="evidence" value="ECO:0007669"/>
    <property type="project" value="UniProtKB-KW"/>
</dbReference>
<evidence type="ECO:0000256" key="2">
    <source>
        <dbReference type="PROSITE-ProRule" id="PRU00169"/>
    </source>
</evidence>
<dbReference type="Gene3D" id="3.40.50.2300">
    <property type="match status" value="1"/>
</dbReference>
<feature type="modified residue" description="4-aspartylphosphate" evidence="2">
    <location>
        <position position="57"/>
    </location>
</feature>
<dbReference type="PANTHER" id="PTHR43214:SF43">
    <property type="entry name" value="TWO-COMPONENT RESPONSE REGULATOR"/>
    <property type="match status" value="1"/>
</dbReference>
<comment type="caution">
    <text evidence="4">The sequence shown here is derived from an EMBL/GenBank/DDBJ whole genome shotgun (WGS) entry which is preliminary data.</text>
</comment>
<feature type="domain" description="Response regulatory" evidence="3">
    <location>
        <begin position="7"/>
        <end position="121"/>
    </location>
</feature>
<organism evidence="4 5">
    <name type="scientific">Salana multivorans</name>
    <dbReference type="NCBI Taxonomy" id="120377"/>
    <lineage>
        <taxon>Bacteria</taxon>
        <taxon>Bacillati</taxon>
        <taxon>Actinomycetota</taxon>
        <taxon>Actinomycetes</taxon>
        <taxon>Micrococcales</taxon>
        <taxon>Beutenbergiaceae</taxon>
        <taxon>Salana</taxon>
    </lineage>
</organism>
<dbReference type="Pfam" id="PF00196">
    <property type="entry name" value="GerE"/>
    <property type="match status" value="1"/>
</dbReference>
<dbReference type="SUPFAM" id="SSF46894">
    <property type="entry name" value="C-terminal effector domain of the bipartite response regulators"/>
    <property type="match status" value="1"/>
</dbReference>
<gene>
    <name evidence="4" type="ORF">EDD28_1057</name>
</gene>
<dbReference type="InterPro" id="IPR011006">
    <property type="entry name" value="CheY-like_superfamily"/>
</dbReference>
<dbReference type="InterPro" id="IPR036388">
    <property type="entry name" value="WH-like_DNA-bd_sf"/>
</dbReference>
<keyword evidence="2" id="KW-0597">Phosphoprotein</keyword>
<dbReference type="SMART" id="SM00421">
    <property type="entry name" value="HTH_LUXR"/>
    <property type="match status" value="1"/>
</dbReference>
<dbReference type="PROSITE" id="PS50110">
    <property type="entry name" value="RESPONSE_REGULATORY"/>
    <property type="match status" value="1"/>
</dbReference>
<evidence type="ECO:0000256" key="1">
    <source>
        <dbReference type="ARBA" id="ARBA00023125"/>
    </source>
</evidence>
<dbReference type="Proteomes" id="UP000275356">
    <property type="component" value="Unassembled WGS sequence"/>
</dbReference>
<dbReference type="InterPro" id="IPR001789">
    <property type="entry name" value="Sig_transdc_resp-reg_receiver"/>
</dbReference>
<proteinExistence type="predicted"/>
<evidence type="ECO:0000313" key="4">
    <source>
        <dbReference type="EMBL" id="ROR96472.1"/>
    </source>
</evidence>
<dbReference type="GO" id="GO:0006355">
    <property type="term" value="P:regulation of DNA-templated transcription"/>
    <property type="evidence" value="ECO:0007669"/>
    <property type="project" value="InterPro"/>
</dbReference>
<dbReference type="EMBL" id="RKHQ01000001">
    <property type="protein sequence ID" value="ROR96472.1"/>
    <property type="molecule type" value="Genomic_DNA"/>
</dbReference>
<reference evidence="4 5" key="1">
    <citation type="submission" date="2018-11" db="EMBL/GenBank/DDBJ databases">
        <title>Sequencing the genomes of 1000 actinobacteria strains.</title>
        <authorList>
            <person name="Klenk H.-P."/>
        </authorList>
    </citation>
    <scope>NUCLEOTIDE SEQUENCE [LARGE SCALE GENOMIC DNA]</scope>
    <source>
        <strain evidence="4 5">DSM 13521</strain>
    </source>
</reference>
<dbReference type="Gene3D" id="1.10.10.10">
    <property type="entry name" value="Winged helix-like DNA-binding domain superfamily/Winged helix DNA-binding domain"/>
    <property type="match status" value="1"/>
</dbReference>
<dbReference type="InterPro" id="IPR016032">
    <property type="entry name" value="Sig_transdc_resp-reg_C-effctor"/>
</dbReference>
<dbReference type="SUPFAM" id="SSF52172">
    <property type="entry name" value="CheY-like"/>
    <property type="match status" value="1"/>
</dbReference>
<evidence type="ECO:0000259" key="3">
    <source>
        <dbReference type="PROSITE" id="PS50110"/>
    </source>
</evidence>
<sequence length="228" mass="23704">MGPSLARVAAVDGHAIVLRGVEAVLEGASGVRHVRSASSVAELLRDGVEDIDVVLLDVDLGDGSDAAENVRVLRDLGVQVLLHAGARRPATLRRALAAGACALVLKDDSPEHLVCALAAAARGEAHVNSELAEAVLADPVGAVELSPRAREVVRLLAAGYPWSSVASTLGISVSTARTHMMHVMNAFEAAGVPLRDGPREAVARALNAGHIDDPYPRRPWIDPEAAEG</sequence>
<dbReference type="AlphaFoldDB" id="A0A3N2D9X0"/>
<dbReference type="PRINTS" id="PR00038">
    <property type="entry name" value="HTHLUXR"/>
</dbReference>
<dbReference type="GO" id="GO:0000160">
    <property type="term" value="P:phosphorelay signal transduction system"/>
    <property type="evidence" value="ECO:0007669"/>
    <property type="project" value="InterPro"/>
</dbReference>
<name>A0A3N2D9X0_9MICO</name>
<dbReference type="InterPro" id="IPR000792">
    <property type="entry name" value="Tscrpt_reg_LuxR_C"/>
</dbReference>
<evidence type="ECO:0000313" key="5">
    <source>
        <dbReference type="Proteomes" id="UP000275356"/>
    </source>
</evidence>
<dbReference type="PANTHER" id="PTHR43214">
    <property type="entry name" value="TWO-COMPONENT RESPONSE REGULATOR"/>
    <property type="match status" value="1"/>
</dbReference>
<accession>A0A3N2D9X0</accession>
<dbReference type="SMART" id="SM00448">
    <property type="entry name" value="REC"/>
    <property type="match status" value="1"/>
</dbReference>
<dbReference type="InterPro" id="IPR039420">
    <property type="entry name" value="WalR-like"/>
</dbReference>